<evidence type="ECO:0000256" key="6">
    <source>
        <dbReference type="ARBA" id="ARBA00022692"/>
    </source>
</evidence>
<evidence type="ECO:0000256" key="2">
    <source>
        <dbReference type="ARBA" id="ARBA00010072"/>
    </source>
</evidence>
<gene>
    <name evidence="11" type="ORF">SAMN02745220_03356</name>
</gene>
<dbReference type="Pfam" id="PF00528">
    <property type="entry name" value="BPD_transp_1"/>
    <property type="match status" value="1"/>
</dbReference>
<organism evidence="11 12">
    <name type="scientific">Desulfopila aestuarii DSM 18488</name>
    <dbReference type="NCBI Taxonomy" id="1121416"/>
    <lineage>
        <taxon>Bacteria</taxon>
        <taxon>Pseudomonadati</taxon>
        <taxon>Thermodesulfobacteriota</taxon>
        <taxon>Desulfobulbia</taxon>
        <taxon>Desulfobulbales</taxon>
        <taxon>Desulfocapsaceae</taxon>
        <taxon>Desulfopila</taxon>
    </lineage>
</organism>
<feature type="domain" description="ABC transmembrane type-1" evidence="10">
    <location>
        <begin position="17"/>
        <end position="214"/>
    </location>
</feature>
<protein>
    <submittedName>
        <fullName evidence="11">Arginine/ornithine transport system permease protein</fullName>
    </submittedName>
</protein>
<evidence type="ECO:0000256" key="1">
    <source>
        <dbReference type="ARBA" id="ARBA00004429"/>
    </source>
</evidence>
<feature type="transmembrane region" description="Helical" evidence="9">
    <location>
        <begin position="160"/>
        <end position="184"/>
    </location>
</feature>
<evidence type="ECO:0000313" key="11">
    <source>
        <dbReference type="EMBL" id="SHO50324.1"/>
    </source>
</evidence>
<dbReference type="GO" id="GO:0022857">
    <property type="term" value="F:transmembrane transporter activity"/>
    <property type="evidence" value="ECO:0007669"/>
    <property type="project" value="InterPro"/>
</dbReference>
<dbReference type="PROSITE" id="PS50928">
    <property type="entry name" value="ABC_TM1"/>
    <property type="match status" value="1"/>
</dbReference>
<feature type="transmembrane region" description="Helical" evidence="9">
    <location>
        <begin position="20"/>
        <end position="44"/>
    </location>
</feature>
<dbReference type="InterPro" id="IPR000515">
    <property type="entry name" value="MetI-like"/>
</dbReference>
<evidence type="ECO:0000256" key="7">
    <source>
        <dbReference type="ARBA" id="ARBA00022989"/>
    </source>
</evidence>
<name>A0A1M7YCG1_9BACT</name>
<evidence type="ECO:0000256" key="9">
    <source>
        <dbReference type="RuleBase" id="RU363032"/>
    </source>
</evidence>
<evidence type="ECO:0000259" key="10">
    <source>
        <dbReference type="PROSITE" id="PS50928"/>
    </source>
</evidence>
<keyword evidence="6 9" id="KW-0812">Transmembrane</keyword>
<dbReference type="InterPro" id="IPR043429">
    <property type="entry name" value="ArtM/GltK/GlnP/TcyL/YhdX-like"/>
</dbReference>
<dbReference type="GO" id="GO:0006865">
    <property type="term" value="P:amino acid transport"/>
    <property type="evidence" value="ECO:0007669"/>
    <property type="project" value="TreeGrafter"/>
</dbReference>
<dbReference type="NCBIfam" id="TIGR01726">
    <property type="entry name" value="HEQRo_perm_3TM"/>
    <property type="match status" value="1"/>
</dbReference>
<keyword evidence="7 9" id="KW-1133">Transmembrane helix</keyword>
<dbReference type="STRING" id="1121416.SAMN02745220_03356"/>
<comment type="similarity">
    <text evidence="2">Belongs to the binding-protein-dependent transport system permease family. HisMQ subfamily.</text>
</comment>
<proteinExistence type="inferred from homology"/>
<evidence type="ECO:0000256" key="3">
    <source>
        <dbReference type="ARBA" id="ARBA00022448"/>
    </source>
</evidence>
<dbReference type="InterPro" id="IPR010065">
    <property type="entry name" value="AA_ABC_transptr_permease_3TM"/>
</dbReference>
<dbReference type="AlphaFoldDB" id="A0A1M7YCG1"/>
<comment type="subcellular location">
    <subcellularLocation>
        <location evidence="1">Cell inner membrane</location>
        <topology evidence="1">Multi-pass membrane protein</topology>
    </subcellularLocation>
    <subcellularLocation>
        <location evidence="9">Cell membrane</location>
        <topology evidence="9">Multi-pass membrane protein</topology>
    </subcellularLocation>
</comment>
<dbReference type="PANTHER" id="PTHR30614">
    <property type="entry name" value="MEMBRANE COMPONENT OF AMINO ACID ABC TRANSPORTER"/>
    <property type="match status" value="1"/>
</dbReference>
<feature type="transmembrane region" description="Helical" evidence="9">
    <location>
        <begin position="56"/>
        <end position="74"/>
    </location>
</feature>
<reference evidence="11 12" key="1">
    <citation type="submission" date="2016-12" db="EMBL/GenBank/DDBJ databases">
        <authorList>
            <person name="Song W.-J."/>
            <person name="Kurnit D.M."/>
        </authorList>
    </citation>
    <scope>NUCLEOTIDE SEQUENCE [LARGE SCALE GENOMIC DNA]</scope>
    <source>
        <strain evidence="11 12">DSM 18488</strain>
    </source>
</reference>
<feature type="transmembrane region" description="Helical" evidence="9">
    <location>
        <begin position="196"/>
        <end position="214"/>
    </location>
</feature>
<accession>A0A1M7YCG1</accession>
<dbReference type="EMBL" id="FRFE01000018">
    <property type="protein sequence ID" value="SHO50324.1"/>
    <property type="molecule type" value="Genomic_DNA"/>
</dbReference>
<keyword evidence="4" id="KW-1003">Cell membrane</keyword>
<dbReference type="Proteomes" id="UP000184603">
    <property type="component" value="Unassembled WGS sequence"/>
</dbReference>
<sequence>MNLSIITENFGIYAEGLQNTLMLVSISLAIGLILAIPLAVLRCYGSQRVQLPIRAFVYFFRGTPLLVQMFLVYYGFGQFEVLKTSIFWPFFREAYLCALFTFSLNTCAYTVEIIRGAMVATPHGEIEAARAAGMSTPLMLRRIVLPSAFRRALPAYSNEMIFMLHGTALASVITIVDITGAARIVNSRFYSPYEAFLTAAVLYMAITFTIVFFVKRLENRWHRHLQPQQQTAEDN</sequence>
<dbReference type="InterPro" id="IPR035906">
    <property type="entry name" value="MetI-like_sf"/>
</dbReference>
<dbReference type="GO" id="GO:0043190">
    <property type="term" value="C:ATP-binding cassette (ABC) transporter complex"/>
    <property type="evidence" value="ECO:0007669"/>
    <property type="project" value="InterPro"/>
</dbReference>
<dbReference type="CDD" id="cd06261">
    <property type="entry name" value="TM_PBP2"/>
    <property type="match status" value="1"/>
</dbReference>
<evidence type="ECO:0000256" key="5">
    <source>
        <dbReference type="ARBA" id="ARBA00022519"/>
    </source>
</evidence>
<evidence type="ECO:0000256" key="4">
    <source>
        <dbReference type="ARBA" id="ARBA00022475"/>
    </source>
</evidence>
<keyword evidence="5" id="KW-0997">Cell inner membrane</keyword>
<feature type="transmembrane region" description="Helical" evidence="9">
    <location>
        <begin position="86"/>
        <end position="108"/>
    </location>
</feature>
<dbReference type="SUPFAM" id="SSF161098">
    <property type="entry name" value="MetI-like"/>
    <property type="match status" value="1"/>
</dbReference>
<keyword evidence="3 9" id="KW-0813">Transport</keyword>
<dbReference type="OrthoDB" id="5365894at2"/>
<dbReference type="RefSeq" id="WP_073614824.1">
    <property type="nucleotide sequence ID" value="NZ_FRFE01000018.1"/>
</dbReference>
<evidence type="ECO:0000313" key="12">
    <source>
        <dbReference type="Proteomes" id="UP000184603"/>
    </source>
</evidence>
<evidence type="ECO:0000256" key="8">
    <source>
        <dbReference type="ARBA" id="ARBA00023136"/>
    </source>
</evidence>
<keyword evidence="12" id="KW-1185">Reference proteome</keyword>
<keyword evidence="8 9" id="KW-0472">Membrane</keyword>
<dbReference type="Gene3D" id="1.10.3720.10">
    <property type="entry name" value="MetI-like"/>
    <property type="match status" value="1"/>
</dbReference>
<dbReference type="PANTHER" id="PTHR30614:SF10">
    <property type="entry name" value="ARGININE ABC TRANSPORTER PERMEASE PROTEIN ARTM"/>
    <property type="match status" value="1"/>
</dbReference>